<sequence length="71" mass="8062">MTGQQKSPFDVLGTHPYPREQWRCAFVSEWARLAEGCADKAQTDEAAEELYAWYGARNPAEVAREEWGDPS</sequence>
<evidence type="ECO:0000313" key="2">
    <source>
        <dbReference type="Proteomes" id="UP001184230"/>
    </source>
</evidence>
<dbReference type="RefSeq" id="WP_309907602.1">
    <property type="nucleotide sequence ID" value="NZ_JAVDRF010000021.1"/>
</dbReference>
<protein>
    <submittedName>
        <fullName evidence="1">Uncharacterized protein</fullName>
    </submittedName>
</protein>
<dbReference type="EMBL" id="JAVDRF010000021">
    <property type="protein sequence ID" value="MDR6539691.1"/>
    <property type="molecule type" value="Genomic_DNA"/>
</dbReference>
<proteinExistence type="predicted"/>
<organism evidence="1 2">
    <name type="scientific">Variovorax soli</name>
    <dbReference type="NCBI Taxonomy" id="376815"/>
    <lineage>
        <taxon>Bacteria</taxon>
        <taxon>Pseudomonadati</taxon>
        <taxon>Pseudomonadota</taxon>
        <taxon>Betaproteobacteria</taxon>
        <taxon>Burkholderiales</taxon>
        <taxon>Comamonadaceae</taxon>
        <taxon>Variovorax</taxon>
    </lineage>
</organism>
<accession>A0ABU1NMR9</accession>
<comment type="caution">
    <text evidence="1">The sequence shown here is derived from an EMBL/GenBank/DDBJ whole genome shotgun (WGS) entry which is preliminary data.</text>
</comment>
<dbReference type="Proteomes" id="UP001184230">
    <property type="component" value="Unassembled WGS sequence"/>
</dbReference>
<gene>
    <name evidence="1" type="ORF">J2739_005493</name>
</gene>
<evidence type="ECO:0000313" key="1">
    <source>
        <dbReference type="EMBL" id="MDR6539691.1"/>
    </source>
</evidence>
<name>A0ABU1NMR9_9BURK</name>
<reference evidence="1 2" key="1">
    <citation type="submission" date="2023-07" db="EMBL/GenBank/DDBJ databases">
        <title>Sorghum-associated microbial communities from plants grown in Nebraska, USA.</title>
        <authorList>
            <person name="Schachtman D."/>
        </authorList>
    </citation>
    <scope>NUCLEOTIDE SEQUENCE [LARGE SCALE GENOMIC DNA]</scope>
    <source>
        <strain evidence="1 2">DS1781</strain>
    </source>
</reference>
<keyword evidence="2" id="KW-1185">Reference proteome</keyword>